<evidence type="ECO:0000256" key="7">
    <source>
        <dbReference type="ARBA" id="ARBA00023136"/>
    </source>
</evidence>
<dbReference type="InterPro" id="IPR013099">
    <property type="entry name" value="K_chnl_dom"/>
</dbReference>
<organism evidence="11 12">
    <name type="scientific">Platanthera guangdongensis</name>
    <dbReference type="NCBI Taxonomy" id="2320717"/>
    <lineage>
        <taxon>Eukaryota</taxon>
        <taxon>Viridiplantae</taxon>
        <taxon>Streptophyta</taxon>
        <taxon>Embryophyta</taxon>
        <taxon>Tracheophyta</taxon>
        <taxon>Spermatophyta</taxon>
        <taxon>Magnoliopsida</taxon>
        <taxon>Liliopsida</taxon>
        <taxon>Asparagales</taxon>
        <taxon>Orchidaceae</taxon>
        <taxon>Orchidoideae</taxon>
        <taxon>Orchideae</taxon>
        <taxon>Orchidinae</taxon>
        <taxon>Platanthera</taxon>
    </lineage>
</organism>
<keyword evidence="5 9" id="KW-1133">Transmembrane helix</keyword>
<comment type="subcellular location">
    <subcellularLocation>
        <location evidence="1">Membrane</location>
        <topology evidence="1">Multi-pass membrane protein</topology>
    </subcellularLocation>
</comment>
<keyword evidence="4 9" id="KW-0812">Transmembrane</keyword>
<feature type="transmembrane region" description="Helical" evidence="9">
    <location>
        <begin position="40"/>
        <end position="57"/>
    </location>
</feature>
<feature type="transmembrane region" description="Helical" evidence="9">
    <location>
        <begin position="69"/>
        <end position="90"/>
    </location>
</feature>
<evidence type="ECO:0000256" key="3">
    <source>
        <dbReference type="ARBA" id="ARBA00022448"/>
    </source>
</evidence>
<dbReference type="SUPFAM" id="SSF81324">
    <property type="entry name" value="Voltage-gated potassium channels"/>
    <property type="match status" value="1"/>
</dbReference>
<evidence type="ECO:0000256" key="2">
    <source>
        <dbReference type="ARBA" id="ARBA00010159"/>
    </source>
</evidence>
<dbReference type="Proteomes" id="UP001412067">
    <property type="component" value="Unassembled WGS sequence"/>
</dbReference>
<evidence type="ECO:0000256" key="6">
    <source>
        <dbReference type="ARBA" id="ARBA00023065"/>
    </source>
</evidence>
<keyword evidence="7 9" id="KW-0472">Membrane</keyword>
<evidence type="ECO:0000313" key="12">
    <source>
        <dbReference type="Proteomes" id="UP001412067"/>
    </source>
</evidence>
<dbReference type="Pfam" id="PF07885">
    <property type="entry name" value="Ion_trans_2"/>
    <property type="match status" value="1"/>
</dbReference>
<protein>
    <submittedName>
        <fullName evidence="11">Two-pore potassium channel 5</fullName>
    </submittedName>
</protein>
<dbReference type="GO" id="GO:0034220">
    <property type="term" value="P:monoatomic ion transmembrane transport"/>
    <property type="evidence" value="ECO:0007669"/>
    <property type="project" value="UniProtKB-KW"/>
</dbReference>
<name>A0ABR2MZ36_9ASPA</name>
<feature type="domain" description="Potassium channel" evidence="10">
    <location>
        <begin position="33"/>
        <end position="89"/>
    </location>
</feature>
<comment type="similarity">
    <text evidence="2">Belongs to the two pore domain potassium channel (TC 1.A.1.7) family.</text>
</comment>
<keyword evidence="3" id="KW-0813">Transport</keyword>
<evidence type="ECO:0000256" key="9">
    <source>
        <dbReference type="SAM" id="Phobius"/>
    </source>
</evidence>
<dbReference type="PANTHER" id="PTHR11003">
    <property type="entry name" value="POTASSIUM CHANNEL, SUBFAMILY K"/>
    <property type="match status" value="1"/>
</dbReference>
<dbReference type="InterPro" id="IPR003280">
    <property type="entry name" value="2pore_dom_K_chnl"/>
</dbReference>
<evidence type="ECO:0000259" key="10">
    <source>
        <dbReference type="Pfam" id="PF07885"/>
    </source>
</evidence>
<evidence type="ECO:0000256" key="1">
    <source>
        <dbReference type="ARBA" id="ARBA00004141"/>
    </source>
</evidence>
<dbReference type="PANTHER" id="PTHR11003:SF282">
    <property type="entry name" value="TWO-PORE POTASSIUM CHANNEL 3"/>
    <property type="match status" value="1"/>
</dbReference>
<proteinExistence type="inferred from homology"/>
<accession>A0ABR2MZ36</accession>
<dbReference type="EMBL" id="JBBWWR010000003">
    <property type="protein sequence ID" value="KAK8969467.1"/>
    <property type="molecule type" value="Genomic_DNA"/>
</dbReference>
<evidence type="ECO:0000256" key="8">
    <source>
        <dbReference type="ARBA" id="ARBA00023303"/>
    </source>
</evidence>
<keyword evidence="12" id="KW-1185">Reference proteome</keyword>
<keyword evidence="8 11" id="KW-0407">Ion channel</keyword>
<comment type="caution">
    <text evidence="11">The sequence shown here is derived from an EMBL/GenBank/DDBJ whole genome shotgun (WGS) entry which is preliminary data.</text>
</comment>
<sequence>MVVGDFALRSSSITNRSFYDHFTNPEGYKRREETNYFVDMLYFYIVSFCTVGYGDIFPQTPETKIMSCFFALVGVGIINVLLSIFISYILDTHNKWFLGKVRVCCAASFAFDAESGQIKIYAHVVCNIMILIVIIAVSVIGIQNFEKLNFVDSLYLLVDASLVEEHDVDANGVVVHIHGNLIVTLGNFRRVGATTIVGASLTAPRKRCSVTYRHAVALPLVISTGFPE</sequence>
<reference evidence="11 12" key="1">
    <citation type="journal article" date="2022" name="Nat. Plants">
        <title>Genomes of leafy and leafless Platanthera orchids illuminate the evolution of mycoheterotrophy.</title>
        <authorList>
            <person name="Li M.H."/>
            <person name="Liu K.W."/>
            <person name="Li Z."/>
            <person name="Lu H.C."/>
            <person name="Ye Q.L."/>
            <person name="Zhang D."/>
            <person name="Wang J.Y."/>
            <person name="Li Y.F."/>
            <person name="Zhong Z.M."/>
            <person name="Liu X."/>
            <person name="Yu X."/>
            <person name="Liu D.K."/>
            <person name="Tu X.D."/>
            <person name="Liu B."/>
            <person name="Hao Y."/>
            <person name="Liao X.Y."/>
            <person name="Jiang Y.T."/>
            <person name="Sun W.H."/>
            <person name="Chen J."/>
            <person name="Chen Y.Q."/>
            <person name="Ai Y."/>
            <person name="Zhai J.W."/>
            <person name="Wu S.S."/>
            <person name="Zhou Z."/>
            <person name="Hsiao Y.Y."/>
            <person name="Wu W.L."/>
            <person name="Chen Y.Y."/>
            <person name="Lin Y.F."/>
            <person name="Hsu J.L."/>
            <person name="Li C.Y."/>
            <person name="Wang Z.W."/>
            <person name="Zhao X."/>
            <person name="Zhong W.Y."/>
            <person name="Ma X.K."/>
            <person name="Ma L."/>
            <person name="Huang J."/>
            <person name="Chen G.Z."/>
            <person name="Huang M.Z."/>
            <person name="Huang L."/>
            <person name="Peng D.H."/>
            <person name="Luo Y.B."/>
            <person name="Zou S.Q."/>
            <person name="Chen S.P."/>
            <person name="Lan S."/>
            <person name="Tsai W.C."/>
            <person name="Van de Peer Y."/>
            <person name="Liu Z.J."/>
        </authorList>
    </citation>
    <scope>NUCLEOTIDE SEQUENCE [LARGE SCALE GENOMIC DNA]</scope>
    <source>
        <strain evidence="11">Lor288</strain>
    </source>
</reference>
<dbReference type="Gene3D" id="1.10.287.70">
    <property type="match status" value="1"/>
</dbReference>
<evidence type="ECO:0000256" key="5">
    <source>
        <dbReference type="ARBA" id="ARBA00022989"/>
    </source>
</evidence>
<evidence type="ECO:0000313" key="11">
    <source>
        <dbReference type="EMBL" id="KAK8969467.1"/>
    </source>
</evidence>
<evidence type="ECO:0000256" key="4">
    <source>
        <dbReference type="ARBA" id="ARBA00022692"/>
    </source>
</evidence>
<feature type="transmembrane region" description="Helical" evidence="9">
    <location>
        <begin position="120"/>
        <end position="142"/>
    </location>
</feature>
<gene>
    <name evidence="11" type="primary">TPK5</name>
    <name evidence="11" type="ORF">KSP40_PGU002085</name>
</gene>
<keyword evidence="6" id="KW-0406">Ion transport</keyword>